<feature type="domain" description="SCP" evidence="2">
    <location>
        <begin position="61"/>
        <end position="193"/>
    </location>
</feature>
<reference evidence="3 4" key="1">
    <citation type="journal article" date="2012" name="Science">
        <title>The Paleozoic origin of enzymatic lignin decomposition reconstructed from 31 fungal genomes.</title>
        <authorList>
            <person name="Floudas D."/>
            <person name="Binder M."/>
            <person name="Riley R."/>
            <person name="Barry K."/>
            <person name="Blanchette R.A."/>
            <person name="Henrissat B."/>
            <person name="Martinez A.T."/>
            <person name="Otillar R."/>
            <person name="Spatafora J.W."/>
            <person name="Yadav J.S."/>
            <person name="Aerts A."/>
            <person name="Benoit I."/>
            <person name="Boyd A."/>
            <person name="Carlson A."/>
            <person name="Copeland A."/>
            <person name="Coutinho P.M."/>
            <person name="de Vries R.P."/>
            <person name="Ferreira P."/>
            <person name="Findley K."/>
            <person name="Foster B."/>
            <person name="Gaskell J."/>
            <person name="Glotzer D."/>
            <person name="Gorecki P."/>
            <person name="Heitman J."/>
            <person name="Hesse C."/>
            <person name="Hori C."/>
            <person name="Igarashi K."/>
            <person name="Jurgens J.A."/>
            <person name="Kallen N."/>
            <person name="Kersten P."/>
            <person name="Kohler A."/>
            <person name="Kuees U."/>
            <person name="Kumar T.K.A."/>
            <person name="Kuo A."/>
            <person name="LaButti K."/>
            <person name="Larrondo L.F."/>
            <person name="Lindquist E."/>
            <person name="Ling A."/>
            <person name="Lombard V."/>
            <person name="Lucas S."/>
            <person name="Lundell T."/>
            <person name="Martin R."/>
            <person name="McLaughlin D.J."/>
            <person name="Morgenstern I."/>
            <person name="Morin E."/>
            <person name="Murat C."/>
            <person name="Nagy L.G."/>
            <person name="Nolan M."/>
            <person name="Ohm R.A."/>
            <person name="Patyshakuliyeva A."/>
            <person name="Rokas A."/>
            <person name="Ruiz-Duenas F.J."/>
            <person name="Sabat G."/>
            <person name="Salamov A."/>
            <person name="Samejima M."/>
            <person name="Schmutz J."/>
            <person name="Slot J.C."/>
            <person name="St John F."/>
            <person name="Stenlid J."/>
            <person name="Sun H."/>
            <person name="Sun S."/>
            <person name="Syed K."/>
            <person name="Tsang A."/>
            <person name="Wiebenga A."/>
            <person name="Young D."/>
            <person name="Pisabarro A."/>
            <person name="Eastwood D.C."/>
            <person name="Martin F."/>
            <person name="Cullen D."/>
            <person name="Grigoriev I.V."/>
            <person name="Hibbett D.S."/>
        </authorList>
    </citation>
    <scope>NUCLEOTIDE SEQUENCE [LARGE SCALE GENOMIC DNA]</scope>
    <source>
        <strain evidence="3 4">MD-104</strain>
    </source>
</reference>
<dbReference type="Gene3D" id="3.40.33.10">
    <property type="entry name" value="CAP"/>
    <property type="match status" value="1"/>
</dbReference>
<evidence type="ECO:0000313" key="4">
    <source>
        <dbReference type="Proteomes" id="UP000218811"/>
    </source>
</evidence>
<dbReference type="OMA" id="CAWNKVC"/>
<dbReference type="PANTHER" id="PTHR10334">
    <property type="entry name" value="CYSTEINE-RICH SECRETORY PROTEIN-RELATED"/>
    <property type="match status" value="1"/>
</dbReference>
<keyword evidence="4" id="KW-1185">Reference proteome</keyword>
<sequence>MNRLLIAFLSLAVVLSAVPGGYAGFDYAHRYHKRQGSAFALKNRQDSSTAAASGSTGTSQSDIDQYLNDQNSVRAQHGAVPLTWNNTLAAAAQDWANGCVFQHSGGKLGPYGENLAAGTGSSYGINAAMSSWTDEESQYDPNNPQASHYTQVVWKATTQVGCAMQECNGIFPPEYGTAQYYVCEYYPQGNVIGEFSENVQ</sequence>
<evidence type="ECO:0000256" key="1">
    <source>
        <dbReference type="SAM" id="SignalP"/>
    </source>
</evidence>
<proteinExistence type="predicted"/>
<feature type="chain" id="PRO_5013964539" evidence="1">
    <location>
        <begin position="24"/>
        <end position="200"/>
    </location>
</feature>
<accession>A0A2H3JA98</accession>
<evidence type="ECO:0000259" key="2">
    <source>
        <dbReference type="SMART" id="SM00198"/>
    </source>
</evidence>
<protein>
    <submittedName>
        <fullName evidence="3">PR-1-like protein</fullName>
    </submittedName>
</protein>
<dbReference type="STRING" id="742152.A0A2H3JA98"/>
<dbReference type="PRINTS" id="PR00837">
    <property type="entry name" value="V5TPXLIKE"/>
</dbReference>
<name>A0A2H3JA98_WOLCO</name>
<gene>
    <name evidence="3" type="ORF">WOLCODRAFT_135199</name>
</gene>
<dbReference type="AlphaFoldDB" id="A0A2H3JA98"/>
<dbReference type="SMART" id="SM00198">
    <property type="entry name" value="SCP"/>
    <property type="match status" value="1"/>
</dbReference>
<feature type="signal peptide" evidence="1">
    <location>
        <begin position="1"/>
        <end position="23"/>
    </location>
</feature>
<evidence type="ECO:0000313" key="3">
    <source>
        <dbReference type="EMBL" id="PCH33574.1"/>
    </source>
</evidence>
<dbReference type="EMBL" id="KB467831">
    <property type="protein sequence ID" value="PCH33574.1"/>
    <property type="molecule type" value="Genomic_DNA"/>
</dbReference>
<dbReference type="InterPro" id="IPR035940">
    <property type="entry name" value="CAP_sf"/>
</dbReference>
<dbReference type="OrthoDB" id="337038at2759"/>
<organism evidence="3 4">
    <name type="scientific">Wolfiporia cocos (strain MD-104)</name>
    <name type="common">Brown rot fungus</name>
    <dbReference type="NCBI Taxonomy" id="742152"/>
    <lineage>
        <taxon>Eukaryota</taxon>
        <taxon>Fungi</taxon>
        <taxon>Dikarya</taxon>
        <taxon>Basidiomycota</taxon>
        <taxon>Agaricomycotina</taxon>
        <taxon>Agaricomycetes</taxon>
        <taxon>Polyporales</taxon>
        <taxon>Phaeolaceae</taxon>
        <taxon>Wolfiporia</taxon>
    </lineage>
</organism>
<dbReference type="InterPro" id="IPR014044">
    <property type="entry name" value="CAP_dom"/>
</dbReference>
<dbReference type="Proteomes" id="UP000218811">
    <property type="component" value="Unassembled WGS sequence"/>
</dbReference>
<dbReference type="SUPFAM" id="SSF55797">
    <property type="entry name" value="PR-1-like"/>
    <property type="match status" value="1"/>
</dbReference>
<keyword evidence="1" id="KW-0732">Signal</keyword>
<dbReference type="InterPro" id="IPR001283">
    <property type="entry name" value="CRISP-related"/>
</dbReference>
<dbReference type="Pfam" id="PF00188">
    <property type="entry name" value="CAP"/>
    <property type="match status" value="1"/>
</dbReference>